<feature type="domain" description="Transglycosylase SLT" evidence="1">
    <location>
        <begin position="177"/>
        <end position="224"/>
    </location>
</feature>
<reference evidence="2 3" key="1">
    <citation type="submission" date="2020-08" db="EMBL/GenBank/DDBJ databases">
        <title>Sequencing the genomes of 1000 actinobacteria strains.</title>
        <authorList>
            <person name="Klenk H.-P."/>
        </authorList>
    </citation>
    <scope>NUCLEOTIDE SEQUENCE [LARGE SCALE GENOMIC DNA]</scope>
    <source>
        <strain evidence="2 3">DSM 102122</strain>
    </source>
</reference>
<evidence type="ECO:0000259" key="1">
    <source>
        <dbReference type="Pfam" id="PF13406"/>
    </source>
</evidence>
<dbReference type="CDD" id="cd13399">
    <property type="entry name" value="Slt35-like"/>
    <property type="match status" value="1"/>
</dbReference>
<dbReference type="InterPro" id="IPR031304">
    <property type="entry name" value="SLT_2"/>
</dbReference>
<evidence type="ECO:0000313" key="3">
    <source>
        <dbReference type="Proteomes" id="UP000542813"/>
    </source>
</evidence>
<keyword evidence="3" id="KW-1185">Reference proteome</keyword>
<dbReference type="PANTHER" id="PTHR30163:SF8">
    <property type="entry name" value="LYTIC MUREIN TRANSGLYCOSYLASE"/>
    <property type="match status" value="1"/>
</dbReference>
<organism evidence="2 3">
    <name type="scientific">Jiangella mangrovi</name>
    <dbReference type="NCBI Taxonomy" id="1524084"/>
    <lineage>
        <taxon>Bacteria</taxon>
        <taxon>Bacillati</taxon>
        <taxon>Actinomycetota</taxon>
        <taxon>Actinomycetes</taxon>
        <taxon>Jiangellales</taxon>
        <taxon>Jiangellaceae</taxon>
        <taxon>Jiangella</taxon>
    </lineage>
</organism>
<dbReference type="PANTHER" id="PTHR30163">
    <property type="entry name" value="MEMBRANE-BOUND LYTIC MUREIN TRANSGLYCOSYLASE B"/>
    <property type="match status" value="1"/>
</dbReference>
<dbReference type="GO" id="GO:0008933">
    <property type="term" value="F:peptidoglycan lytic transglycosylase activity"/>
    <property type="evidence" value="ECO:0007669"/>
    <property type="project" value="TreeGrafter"/>
</dbReference>
<dbReference type="EMBL" id="JACHMM010000001">
    <property type="protein sequence ID" value="MBB5790557.1"/>
    <property type="molecule type" value="Genomic_DNA"/>
</dbReference>
<accession>A0A7W9LNW6</accession>
<name>A0A7W9LNW6_9ACTN</name>
<comment type="caution">
    <text evidence="2">The sequence shown here is derived from an EMBL/GenBank/DDBJ whole genome shotgun (WGS) entry which is preliminary data.</text>
</comment>
<dbReference type="Pfam" id="PF13406">
    <property type="entry name" value="SLT_2"/>
    <property type="match status" value="1"/>
</dbReference>
<dbReference type="Gene3D" id="1.10.530.10">
    <property type="match status" value="1"/>
</dbReference>
<sequence>MTGPGRGATILSAFAILAVVGLLFAVARTSPGSSDQPLFVAAPVTDGVVGEPPSGAAAGPQADAVADDELGPAASLGVSPDWAREVGGRIGIPPRALVSYAAAAIRLADEQPSCALGWPTLAGIGFVESHHGTFGGTHVEPDGRTAEPIVGIALDGGPGVAAIADSDGGELDGDSVWDRAVGPMQFIPSTWRKWGVDGNGDGVSDVHNLDDVALAAGRYLCADGGDLSDGADWQHAVLTYNRSTEYAAKVLETANGYARASWS</sequence>
<protein>
    <recommendedName>
        <fullName evidence="1">Transglycosylase SLT domain-containing protein</fullName>
    </recommendedName>
</protein>
<gene>
    <name evidence="2" type="ORF">HD601_005132</name>
</gene>
<evidence type="ECO:0000313" key="2">
    <source>
        <dbReference type="EMBL" id="MBB5790557.1"/>
    </source>
</evidence>
<dbReference type="Proteomes" id="UP000542813">
    <property type="component" value="Unassembled WGS sequence"/>
</dbReference>
<dbReference type="GO" id="GO:0009253">
    <property type="term" value="P:peptidoglycan catabolic process"/>
    <property type="evidence" value="ECO:0007669"/>
    <property type="project" value="TreeGrafter"/>
</dbReference>
<dbReference type="AlphaFoldDB" id="A0A7W9LNW6"/>
<dbReference type="InterPro" id="IPR023346">
    <property type="entry name" value="Lysozyme-like_dom_sf"/>
</dbReference>
<dbReference type="RefSeq" id="WP_184826700.1">
    <property type="nucleotide sequence ID" value="NZ_JACHMM010000001.1"/>
</dbReference>
<dbReference type="InterPro" id="IPR043426">
    <property type="entry name" value="MltB-like"/>
</dbReference>
<dbReference type="SUPFAM" id="SSF53955">
    <property type="entry name" value="Lysozyme-like"/>
    <property type="match status" value="1"/>
</dbReference>
<proteinExistence type="predicted"/>